<proteinExistence type="predicted"/>
<keyword evidence="2" id="KW-1185">Reference proteome</keyword>
<accession>A0A2G7FL30</accession>
<comment type="caution">
    <text evidence="1">The sequence shown here is derived from an EMBL/GenBank/DDBJ whole genome shotgun (WGS) entry which is preliminary data.</text>
</comment>
<reference evidence="1 2" key="1">
    <citation type="submission" date="2017-05" db="EMBL/GenBank/DDBJ databases">
        <title>Genome sequence for an aflatoxigenic pathogen of Argentinian peanut, Aspergillus arachidicola.</title>
        <authorList>
            <person name="Moore G."/>
            <person name="Beltz S.B."/>
            <person name="Mack B.M."/>
        </authorList>
    </citation>
    <scope>NUCLEOTIDE SEQUENCE [LARGE SCALE GENOMIC DNA]</scope>
    <source>
        <strain evidence="1 2">CBS 117610</strain>
    </source>
</reference>
<protein>
    <submittedName>
        <fullName evidence="1">Uncharacterized protein</fullName>
    </submittedName>
</protein>
<gene>
    <name evidence="1" type="ORF">AARAC_001673</name>
</gene>
<name>A0A2G7FL30_9EURO</name>
<dbReference type="AlphaFoldDB" id="A0A2G7FL30"/>
<dbReference type="EMBL" id="NEXV01000612">
    <property type="protein sequence ID" value="PIG80491.1"/>
    <property type="molecule type" value="Genomic_DNA"/>
</dbReference>
<evidence type="ECO:0000313" key="1">
    <source>
        <dbReference type="EMBL" id="PIG80491.1"/>
    </source>
</evidence>
<organism evidence="1 2">
    <name type="scientific">Aspergillus arachidicola</name>
    <dbReference type="NCBI Taxonomy" id="656916"/>
    <lineage>
        <taxon>Eukaryota</taxon>
        <taxon>Fungi</taxon>
        <taxon>Dikarya</taxon>
        <taxon>Ascomycota</taxon>
        <taxon>Pezizomycotina</taxon>
        <taxon>Eurotiomycetes</taxon>
        <taxon>Eurotiomycetidae</taxon>
        <taxon>Eurotiales</taxon>
        <taxon>Aspergillaceae</taxon>
        <taxon>Aspergillus</taxon>
        <taxon>Aspergillus subgen. Circumdati</taxon>
    </lineage>
</organism>
<dbReference type="STRING" id="656916.A0A2G7FL30"/>
<dbReference type="Proteomes" id="UP000231358">
    <property type="component" value="Unassembled WGS sequence"/>
</dbReference>
<evidence type="ECO:0000313" key="2">
    <source>
        <dbReference type="Proteomes" id="UP000231358"/>
    </source>
</evidence>
<sequence>MLVYTGKLNYDSYAENEIITVIFGGDATTVNEPVVATWQWTENATGEKKANSPSFGSLNEVKYVSYAEREITFFKKEAEQTYYWFQGRVTSSGLTLDMYNPAGDLCVKDITLKPTYPFA</sequence>